<keyword evidence="1" id="KW-0472">Membrane</keyword>
<evidence type="ECO:0000313" key="3">
    <source>
        <dbReference type="Proteomes" id="UP000036202"/>
    </source>
</evidence>
<gene>
    <name evidence="2" type="ORF">BEH_13795</name>
</gene>
<dbReference type="Proteomes" id="UP000036202">
    <property type="component" value="Chromosome"/>
</dbReference>
<dbReference type="InterPro" id="IPR025912">
    <property type="entry name" value="YrvL"/>
</dbReference>
<keyword evidence="1" id="KW-1133">Transmembrane helix</keyword>
<dbReference type="Pfam" id="PF14184">
    <property type="entry name" value="YrvL"/>
    <property type="match status" value="1"/>
</dbReference>
<feature type="transmembrane region" description="Helical" evidence="1">
    <location>
        <begin position="12"/>
        <end position="36"/>
    </location>
</feature>
<proteinExistence type="predicted"/>
<evidence type="ECO:0008006" key="4">
    <source>
        <dbReference type="Google" id="ProtNLM"/>
    </source>
</evidence>
<organism evidence="2 3">
    <name type="scientific">Priestia filamentosa</name>
    <dbReference type="NCBI Taxonomy" id="1402861"/>
    <lineage>
        <taxon>Bacteria</taxon>
        <taxon>Bacillati</taxon>
        <taxon>Bacillota</taxon>
        <taxon>Bacilli</taxon>
        <taxon>Bacillales</taxon>
        <taxon>Bacillaceae</taxon>
        <taxon>Priestia</taxon>
    </lineage>
</organism>
<keyword evidence="3" id="KW-1185">Reference proteome</keyword>
<keyword evidence="1" id="KW-0812">Transmembrane</keyword>
<name>A0A0H4KHH8_9BACI</name>
<protein>
    <recommendedName>
        <fullName evidence="4">Regulatory protein YrvL</fullName>
    </recommendedName>
</protein>
<feature type="transmembrane region" description="Helical" evidence="1">
    <location>
        <begin position="42"/>
        <end position="67"/>
    </location>
</feature>
<sequence length="148" mass="17098">MNKFKTIGISISAVLIILLFIAFFEYIFLIIIGLQYNSLLNLVWFFTLYLFLEIPLAFITHALLKALKSVGILQTSKGWLPFILNTTLTFLLIEVIDNFMVNIEIEWQGTLIFALVTGFIGWRLGKEEEEPPDINSEEFKKIDNKFKS</sequence>
<reference evidence="3" key="2">
    <citation type="submission" date="2015-06" db="EMBL/GenBank/DDBJ databases">
        <title>Genome Sequence of Bacillus endophyticus and Analysis of its Companion Mechanism in the Ketogulonigenium vulgare-Bacillus strain Consortium.</title>
        <authorList>
            <person name="Jia N."/>
            <person name="Du J."/>
            <person name="Ding M.-Z."/>
            <person name="Gao F."/>
            <person name="Yuan Y.-J."/>
        </authorList>
    </citation>
    <scope>NUCLEOTIDE SEQUENCE [LARGE SCALE GENOMIC DNA]</scope>
    <source>
        <strain evidence="3">Hbe603</strain>
    </source>
</reference>
<reference evidence="2 3" key="1">
    <citation type="journal article" date="2015" name="PLoS ONE">
        <title>Genome Sequence of Bacillus endophyticus and Analysis of Its Companion Mechanism in the Ketogulonigenium vulgare-Bacillus Strain Consortium.</title>
        <authorList>
            <person name="Jia N."/>
            <person name="Du J."/>
            <person name="Ding M.Z."/>
            <person name="Gao F."/>
            <person name="Yuan Y.J."/>
        </authorList>
    </citation>
    <scope>NUCLEOTIDE SEQUENCE [LARGE SCALE GENOMIC DNA]</scope>
    <source>
        <strain evidence="2 3">Hbe603</strain>
    </source>
</reference>
<dbReference type="KEGG" id="beo:BEH_13795"/>
<dbReference type="EMBL" id="CP011974">
    <property type="protein sequence ID" value="AKO93055.1"/>
    <property type="molecule type" value="Genomic_DNA"/>
</dbReference>
<dbReference type="PATRIC" id="fig|135735.6.peg.2917"/>
<dbReference type="AlphaFoldDB" id="A0A0H4KHH8"/>
<accession>A0A0H4KHH8</accession>
<evidence type="ECO:0000313" key="2">
    <source>
        <dbReference type="EMBL" id="AKO93055.1"/>
    </source>
</evidence>
<evidence type="ECO:0000256" key="1">
    <source>
        <dbReference type="SAM" id="Phobius"/>
    </source>
</evidence>